<evidence type="ECO:0000313" key="1">
    <source>
        <dbReference type="EMBL" id="CAM9714827.1"/>
    </source>
</evidence>
<gene>
    <name evidence="1" type="ORF">MRATA1EN22A_LOCUS6416</name>
</gene>
<evidence type="ECO:0000313" key="2">
    <source>
        <dbReference type="Proteomes" id="UP001162501"/>
    </source>
</evidence>
<reference evidence="1" key="2">
    <citation type="submission" date="2025-03" db="EMBL/GenBank/DDBJ databases">
        <authorList>
            <consortium name="ELIXIR-Norway"/>
            <consortium name="Elixir Norway"/>
        </authorList>
    </citation>
    <scope>NUCLEOTIDE SEQUENCE</scope>
</reference>
<reference evidence="1" key="1">
    <citation type="submission" date="2023-05" db="EMBL/GenBank/DDBJ databases">
        <authorList>
            <consortium name="ELIXIR-Norway"/>
        </authorList>
    </citation>
    <scope>NUCLEOTIDE SEQUENCE</scope>
</reference>
<feature type="non-terminal residue" evidence="1">
    <location>
        <position position="139"/>
    </location>
</feature>
<protein>
    <submittedName>
        <fullName evidence="1">Uncharacterized protein</fullName>
    </submittedName>
</protein>
<proteinExistence type="predicted"/>
<organism evidence="1 2">
    <name type="scientific">Rangifer tarandus platyrhynchus</name>
    <name type="common">Svalbard reindeer</name>
    <dbReference type="NCBI Taxonomy" id="3082113"/>
    <lineage>
        <taxon>Eukaryota</taxon>
        <taxon>Metazoa</taxon>
        <taxon>Chordata</taxon>
        <taxon>Craniata</taxon>
        <taxon>Vertebrata</taxon>
        <taxon>Euteleostomi</taxon>
        <taxon>Mammalia</taxon>
        <taxon>Eutheria</taxon>
        <taxon>Laurasiatheria</taxon>
        <taxon>Artiodactyla</taxon>
        <taxon>Ruminantia</taxon>
        <taxon>Pecora</taxon>
        <taxon>Cervidae</taxon>
        <taxon>Odocoileinae</taxon>
        <taxon>Rangifer</taxon>
    </lineage>
</organism>
<dbReference type="Proteomes" id="UP001162501">
    <property type="component" value="Chromosome 16"/>
</dbReference>
<sequence length="139" mass="15123">MFSHDTSAHGADPDGRVLLPQSSAVKDVPCRLKRGLRRLQNAQEMAASLAAQSESGCDFTVSVASCQGETQQYEVQLQRLWNFLTNSDSQQSREVKNPAPMMSSSSCGSRAPGRISCLRVTSGYVPSWTTVRDPSTGRQ</sequence>
<accession>A0AC59YHU5</accession>
<name>A0AC59YHU5_RANTA</name>
<dbReference type="EMBL" id="OX596100">
    <property type="protein sequence ID" value="CAM9714827.1"/>
    <property type="molecule type" value="Genomic_DNA"/>
</dbReference>